<dbReference type="Proteomes" id="UP001195483">
    <property type="component" value="Unassembled WGS sequence"/>
</dbReference>
<reference evidence="1" key="1">
    <citation type="journal article" date="2021" name="Genome Biol. Evol.">
        <title>A High-Quality Reference Genome for a Parasitic Bivalve with Doubly Uniparental Inheritance (Bivalvia: Unionida).</title>
        <authorList>
            <person name="Smith C.H."/>
        </authorList>
    </citation>
    <scope>NUCLEOTIDE SEQUENCE</scope>
    <source>
        <strain evidence="1">CHS0354</strain>
    </source>
</reference>
<organism evidence="1 2">
    <name type="scientific">Potamilus streckersoni</name>
    <dbReference type="NCBI Taxonomy" id="2493646"/>
    <lineage>
        <taxon>Eukaryota</taxon>
        <taxon>Metazoa</taxon>
        <taxon>Spiralia</taxon>
        <taxon>Lophotrochozoa</taxon>
        <taxon>Mollusca</taxon>
        <taxon>Bivalvia</taxon>
        <taxon>Autobranchia</taxon>
        <taxon>Heteroconchia</taxon>
        <taxon>Palaeoheterodonta</taxon>
        <taxon>Unionida</taxon>
        <taxon>Unionoidea</taxon>
        <taxon>Unionidae</taxon>
        <taxon>Ambleminae</taxon>
        <taxon>Lampsilini</taxon>
        <taxon>Potamilus</taxon>
    </lineage>
</organism>
<keyword evidence="2" id="KW-1185">Reference proteome</keyword>
<reference evidence="1" key="2">
    <citation type="journal article" date="2021" name="Genome Biol. Evol.">
        <title>Developing a high-quality reference genome for a parasitic bivalve with doubly uniparental inheritance (Bivalvia: Unionida).</title>
        <authorList>
            <person name="Smith C.H."/>
        </authorList>
    </citation>
    <scope>NUCLEOTIDE SEQUENCE</scope>
    <source>
        <strain evidence="1">CHS0354</strain>
        <tissue evidence="1">Mantle</tissue>
    </source>
</reference>
<gene>
    <name evidence="1" type="ORF">CHS0354_019431</name>
</gene>
<sequence>MRFKCLKFIPDPKFNFAKINTGVTSEPTIGVAPSRFIVFTSVDTPCVWTSQGNYCFTDETEVLVHQDFVIHLLGSRWQK</sequence>
<proteinExistence type="predicted"/>
<reference evidence="1" key="3">
    <citation type="submission" date="2023-05" db="EMBL/GenBank/DDBJ databases">
        <authorList>
            <person name="Smith C.H."/>
        </authorList>
    </citation>
    <scope>NUCLEOTIDE SEQUENCE</scope>
    <source>
        <strain evidence="1">CHS0354</strain>
        <tissue evidence="1">Mantle</tissue>
    </source>
</reference>
<protein>
    <submittedName>
        <fullName evidence="1">Uncharacterized protein</fullName>
    </submittedName>
</protein>
<comment type="caution">
    <text evidence="1">The sequence shown here is derived from an EMBL/GenBank/DDBJ whole genome shotgun (WGS) entry which is preliminary data.</text>
</comment>
<name>A0AAE0VVZ4_9BIVA</name>
<evidence type="ECO:0000313" key="1">
    <source>
        <dbReference type="EMBL" id="KAK3592141.1"/>
    </source>
</evidence>
<dbReference type="AlphaFoldDB" id="A0AAE0VVZ4"/>
<evidence type="ECO:0000313" key="2">
    <source>
        <dbReference type="Proteomes" id="UP001195483"/>
    </source>
</evidence>
<dbReference type="EMBL" id="JAEAOA010001195">
    <property type="protein sequence ID" value="KAK3592141.1"/>
    <property type="molecule type" value="Genomic_DNA"/>
</dbReference>
<accession>A0AAE0VVZ4</accession>